<evidence type="ECO:0000256" key="3">
    <source>
        <dbReference type="ARBA" id="ARBA00022737"/>
    </source>
</evidence>
<evidence type="ECO:0000256" key="10">
    <source>
        <dbReference type="PROSITE-ProRule" id="PRU00042"/>
    </source>
</evidence>
<evidence type="ECO:0000313" key="13">
    <source>
        <dbReference type="Proteomes" id="UP000820818"/>
    </source>
</evidence>
<feature type="domain" description="C2H2-type" evidence="11">
    <location>
        <begin position="110"/>
        <end position="138"/>
    </location>
</feature>
<feature type="domain" description="C2H2-type" evidence="11">
    <location>
        <begin position="39"/>
        <end position="66"/>
    </location>
</feature>
<feature type="domain" description="C2H2-type" evidence="11">
    <location>
        <begin position="82"/>
        <end position="109"/>
    </location>
</feature>
<name>A0AAD5KHZ0_9CRUS</name>
<dbReference type="FunFam" id="3.30.160.60:FF:000325">
    <property type="entry name" value="ZFP90 zinc finger protein"/>
    <property type="match status" value="1"/>
</dbReference>
<evidence type="ECO:0000259" key="11">
    <source>
        <dbReference type="PROSITE" id="PS50157"/>
    </source>
</evidence>
<keyword evidence="8" id="KW-0804">Transcription</keyword>
<evidence type="ECO:0000256" key="7">
    <source>
        <dbReference type="ARBA" id="ARBA00023125"/>
    </source>
</evidence>
<dbReference type="GO" id="GO:0003677">
    <property type="term" value="F:DNA binding"/>
    <property type="evidence" value="ECO:0007669"/>
    <property type="project" value="UniProtKB-KW"/>
</dbReference>
<evidence type="ECO:0000256" key="8">
    <source>
        <dbReference type="ARBA" id="ARBA00023163"/>
    </source>
</evidence>
<dbReference type="Pfam" id="PF00096">
    <property type="entry name" value="zf-C2H2"/>
    <property type="match status" value="2"/>
</dbReference>
<proteinExistence type="predicted"/>
<keyword evidence="5" id="KW-0862">Zinc</keyword>
<dbReference type="EMBL" id="WJBH02000010">
    <property type="protein sequence ID" value="KAI9552339.1"/>
    <property type="molecule type" value="Genomic_DNA"/>
</dbReference>
<dbReference type="Proteomes" id="UP000820818">
    <property type="component" value="Linkage Group LG10"/>
</dbReference>
<dbReference type="PANTHER" id="PTHR24394:SF29">
    <property type="entry name" value="MYONEURIN"/>
    <property type="match status" value="1"/>
</dbReference>
<dbReference type="InterPro" id="IPR013087">
    <property type="entry name" value="Znf_C2H2_type"/>
</dbReference>
<evidence type="ECO:0000256" key="2">
    <source>
        <dbReference type="ARBA" id="ARBA00022723"/>
    </source>
</evidence>
<evidence type="ECO:0000256" key="6">
    <source>
        <dbReference type="ARBA" id="ARBA00023015"/>
    </source>
</evidence>
<dbReference type="Gene3D" id="3.30.160.60">
    <property type="entry name" value="Classic Zinc Finger"/>
    <property type="match status" value="3"/>
</dbReference>
<dbReference type="AlphaFoldDB" id="A0AAD5KHZ0"/>
<keyword evidence="6" id="KW-0805">Transcription regulation</keyword>
<gene>
    <name evidence="12" type="ORF">GHT06_022704</name>
</gene>
<dbReference type="SUPFAM" id="SSF57667">
    <property type="entry name" value="beta-beta-alpha zinc fingers"/>
    <property type="match status" value="2"/>
</dbReference>
<evidence type="ECO:0000256" key="9">
    <source>
        <dbReference type="ARBA" id="ARBA00023242"/>
    </source>
</evidence>
<dbReference type="PROSITE" id="PS00028">
    <property type="entry name" value="ZINC_FINGER_C2H2_1"/>
    <property type="match status" value="3"/>
</dbReference>
<dbReference type="InterPro" id="IPR036236">
    <property type="entry name" value="Znf_C2H2_sf"/>
</dbReference>
<evidence type="ECO:0000256" key="5">
    <source>
        <dbReference type="ARBA" id="ARBA00022833"/>
    </source>
</evidence>
<evidence type="ECO:0000256" key="4">
    <source>
        <dbReference type="ARBA" id="ARBA00022771"/>
    </source>
</evidence>
<keyword evidence="2" id="KW-0479">Metal-binding</keyword>
<comment type="subcellular location">
    <subcellularLocation>
        <location evidence="1">Nucleus</location>
    </subcellularLocation>
</comment>
<keyword evidence="3" id="KW-0677">Repeat</keyword>
<keyword evidence="9" id="KW-0539">Nucleus</keyword>
<sequence>MMGDSVQNFRSMRRCPICSEVVVNKRQHIDMHYGIEYDKQCRYCDKIFAHPGNLRIHERVHSEAVQDKSVVTAFTSEEEWPHQCKFCSKRFRFSSRLLEHTTIHSKERPYTCLYCPKKFKQAYSVWEHLENTHATHNSTQVNKMNPPKSEIKSSLKTKTTQTMKVKGYPRKIRYTLPDSIQNANLCPRVVLSRSLTEVLNKM</sequence>
<evidence type="ECO:0000256" key="1">
    <source>
        <dbReference type="ARBA" id="ARBA00004123"/>
    </source>
</evidence>
<dbReference type="GO" id="GO:0000981">
    <property type="term" value="F:DNA-binding transcription factor activity, RNA polymerase II-specific"/>
    <property type="evidence" value="ECO:0007669"/>
    <property type="project" value="TreeGrafter"/>
</dbReference>
<keyword evidence="7" id="KW-0238">DNA-binding</keyword>
<dbReference type="GO" id="GO:0005634">
    <property type="term" value="C:nucleus"/>
    <property type="evidence" value="ECO:0007669"/>
    <property type="project" value="UniProtKB-SubCell"/>
</dbReference>
<comment type="caution">
    <text evidence="12">The sequence shown here is derived from an EMBL/GenBank/DDBJ whole genome shotgun (WGS) entry which is preliminary data.</text>
</comment>
<keyword evidence="4 10" id="KW-0863">Zinc-finger</keyword>
<evidence type="ECO:0000313" key="12">
    <source>
        <dbReference type="EMBL" id="KAI9552339.1"/>
    </source>
</evidence>
<keyword evidence="13" id="KW-1185">Reference proteome</keyword>
<dbReference type="SMART" id="SM00355">
    <property type="entry name" value="ZnF_C2H2"/>
    <property type="match status" value="4"/>
</dbReference>
<dbReference type="PANTHER" id="PTHR24394">
    <property type="entry name" value="ZINC FINGER PROTEIN"/>
    <property type="match status" value="1"/>
</dbReference>
<reference evidence="12 13" key="1">
    <citation type="submission" date="2022-05" db="EMBL/GenBank/DDBJ databases">
        <title>A multi-omics perspective on studying reproductive biology in Daphnia sinensis.</title>
        <authorList>
            <person name="Jia J."/>
        </authorList>
    </citation>
    <scope>NUCLEOTIDE SEQUENCE [LARGE SCALE GENOMIC DNA]</scope>
    <source>
        <strain evidence="12 13">WSL</strain>
    </source>
</reference>
<accession>A0AAD5KHZ0</accession>
<protein>
    <recommendedName>
        <fullName evidence="11">C2H2-type domain-containing protein</fullName>
    </recommendedName>
</protein>
<dbReference type="PROSITE" id="PS50157">
    <property type="entry name" value="ZINC_FINGER_C2H2_2"/>
    <property type="match status" value="3"/>
</dbReference>
<organism evidence="12 13">
    <name type="scientific">Daphnia sinensis</name>
    <dbReference type="NCBI Taxonomy" id="1820382"/>
    <lineage>
        <taxon>Eukaryota</taxon>
        <taxon>Metazoa</taxon>
        <taxon>Ecdysozoa</taxon>
        <taxon>Arthropoda</taxon>
        <taxon>Crustacea</taxon>
        <taxon>Branchiopoda</taxon>
        <taxon>Diplostraca</taxon>
        <taxon>Cladocera</taxon>
        <taxon>Anomopoda</taxon>
        <taxon>Daphniidae</taxon>
        <taxon>Daphnia</taxon>
        <taxon>Daphnia similis group</taxon>
    </lineage>
</organism>
<dbReference type="GO" id="GO:0008270">
    <property type="term" value="F:zinc ion binding"/>
    <property type="evidence" value="ECO:0007669"/>
    <property type="project" value="UniProtKB-KW"/>
</dbReference>